<reference evidence="1 2" key="1">
    <citation type="journal article" date="2020" name="Nat. Food">
        <title>A phased Vanilla planifolia genome enables genetic improvement of flavour and production.</title>
        <authorList>
            <person name="Hasing T."/>
            <person name="Tang H."/>
            <person name="Brym M."/>
            <person name="Khazi F."/>
            <person name="Huang T."/>
            <person name="Chambers A.H."/>
        </authorList>
    </citation>
    <scope>NUCLEOTIDE SEQUENCE [LARGE SCALE GENOMIC DNA]</scope>
    <source>
        <tissue evidence="1">Leaf</tissue>
    </source>
</reference>
<proteinExistence type="predicted"/>
<name>A0A835VCL7_VANPL</name>
<comment type="caution">
    <text evidence="1">The sequence shown here is derived from an EMBL/GenBank/DDBJ whole genome shotgun (WGS) entry which is preliminary data.</text>
</comment>
<dbReference type="Proteomes" id="UP000639772">
    <property type="component" value="Unassembled WGS sequence"/>
</dbReference>
<accession>A0A835VCL7</accession>
<organism evidence="1 2">
    <name type="scientific">Vanilla planifolia</name>
    <name type="common">Vanilla</name>
    <dbReference type="NCBI Taxonomy" id="51239"/>
    <lineage>
        <taxon>Eukaryota</taxon>
        <taxon>Viridiplantae</taxon>
        <taxon>Streptophyta</taxon>
        <taxon>Embryophyta</taxon>
        <taxon>Tracheophyta</taxon>
        <taxon>Spermatophyta</taxon>
        <taxon>Magnoliopsida</taxon>
        <taxon>Liliopsida</taxon>
        <taxon>Asparagales</taxon>
        <taxon>Orchidaceae</taxon>
        <taxon>Vanilloideae</taxon>
        <taxon>Vanilleae</taxon>
        <taxon>Vanilla</taxon>
    </lineage>
</organism>
<evidence type="ECO:0000313" key="1">
    <source>
        <dbReference type="EMBL" id="KAG0493807.1"/>
    </source>
</evidence>
<gene>
    <name evidence="1" type="ORF">HPP92_004801</name>
</gene>
<evidence type="ECO:0000313" key="2">
    <source>
        <dbReference type="Proteomes" id="UP000639772"/>
    </source>
</evidence>
<dbReference type="EMBL" id="JADCNM010000002">
    <property type="protein sequence ID" value="KAG0493807.1"/>
    <property type="molecule type" value="Genomic_DNA"/>
</dbReference>
<protein>
    <submittedName>
        <fullName evidence="1">Uncharacterized protein</fullName>
    </submittedName>
</protein>
<dbReference type="AlphaFoldDB" id="A0A835VCL7"/>
<sequence>MSSRHGGVVGVKYVIKIYLREKGLEASRVKCEEEMSKKGATIPRRGKVGYVRRQLIKFIRANSSPSVTAPIG</sequence>